<dbReference type="Proteomes" id="UP000077115">
    <property type="component" value="Unassembled WGS sequence"/>
</dbReference>
<sequence length="543" mass="59850">MKLPTLWKKKSKLVNTAAGESESHSTHIDSQICSNCSVDNDYAHHHPCHHKNHCPHTMPQSPSSTKTPIVHSNSPRRTLYSEYDDLECFTKHPCLGEVQTASHSNLSSRLHSLPHSPISYCGSCSQTQPFVLLQKPITCSCVATLVDLNDQVIDIGPSDSACSIAASNPSIQTNILGSDLKSTNLIQGPLSQADEKSEIWNGQVLSFKSTDTDVLSYRLCDHTTVTLSRQFSMNQTKSVRSTPDLISSPKHSNVQHWCNQDSDDNFYAKSNDTAVDPPVQSNHTFISRRKSFFKGLLDSNTEPKRTVRPKLNSEPKPSRWTLADDQKVKDVGNDLNFKKTTKTTESSIPKPTSKIANSLFQWSKNPFSWLKSHSSWWQANSTRSPFCANTGPAPTKVYKSSFSSTQQDPLPDTQPSTPFCDVAEEVNTDSHKLSHHTSSMVQPIPARNYEHGLHVPSIGTTPRNNLSNTESRSHHQFVGFNQKTSVLEMMEQLADNQSMNEKKLRRGSFQSKGAEIIAKSGLAGFAASAMAAAAATATATASR</sequence>
<proteinExistence type="predicted"/>
<name>A0A177WDH3_BATDL</name>
<feature type="region of interest" description="Disordered" evidence="1">
    <location>
        <begin position="299"/>
        <end position="318"/>
    </location>
</feature>
<evidence type="ECO:0000313" key="2">
    <source>
        <dbReference type="EMBL" id="OAJ38093.1"/>
    </source>
</evidence>
<reference evidence="2 3" key="1">
    <citation type="submission" date="2006-10" db="EMBL/GenBank/DDBJ databases">
        <title>The Genome Sequence of Batrachochytrium dendrobatidis JEL423.</title>
        <authorList>
            <consortium name="The Broad Institute Genome Sequencing Platform"/>
            <person name="Birren B."/>
            <person name="Lander E."/>
            <person name="Galagan J."/>
            <person name="Cuomo C."/>
            <person name="Devon K."/>
            <person name="Jaffe D."/>
            <person name="Butler J."/>
            <person name="Alvarez P."/>
            <person name="Gnerre S."/>
            <person name="Grabherr M."/>
            <person name="Kleber M."/>
            <person name="Mauceli E."/>
            <person name="Brockman W."/>
            <person name="Young S."/>
            <person name="LaButti K."/>
            <person name="Sykes S."/>
            <person name="DeCaprio D."/>
            <person name="Crawford M."/>
            <person name="Koehrsen M."/>
            <person name="Engels R."/>
            <person name="Montgomery P."/>
            <person name="Pearson M."/>
            <person name="Howarth C."/>
            <person name="Larson L."/>
            <person name="White J."/>
            <person name="O'Leary S."/>
            <person name="Kodira C."/>
            <person name="Zeng Q."/>
            <person name="Yandava C."/>
            <person name="Alvarado L."/>
            <person name="Longcore J."/>
            <person name="James T."/>
        </authorList>
    </citation>
    <scope>NUCLEOTIDE SEQUENCE [LARGE SCALE GENOMIC DNA]</scope>
    <source>
        <strain evidence="2 3">JEL423</strain>
    </source>
</reference>
<gene>
    <name evidence="2" type="ORF">BDEG_22055</name>
</gene>
<evidence type="ECO:0000313" key="3">
    <source>
        <dbReference type="Proteomes" id="UP000077115"/>
    </source>
</evidence>
<dbReference type="AlphaFoldDB" id="A0A177WDH3"/>
<dbReference type="VEuPathDB" id="FungiDB:BDEG_22055"/>
<reference evidence="2 3" key="2">
    <citation type="submission" date="2016-05" db="EMBL/GenBank/DDBJ databases">
        <title>Lineage-specific infection strategies underlie the spectrum of fungal disease in amphibians.</title>
        <authorList>
            <person name="Cuomo C.A."/>
            <person name="Farrer R.A."/>
            <person name="James T."/>
            <person name="Longcore J."/>
            <person name="Birren B."/>
        </authorList>
    </citation>
    <scope>NUCLEOTIDE SEQUENCE [LARGE SCALE GENOMIC DNA]</scope>
    <source>
        <strain evidence="2 3">JEL423</strain>
    </source>
</reference>
<dbReference type="EMBL" id="DS022301">
    <property type="protein sequence ID" value="OAJ38093.1"/>
    <property type="molecule type" value="Genomic_DNA"/>
</dbReference>
<feature type="compositionally biased region" description="Basic and acidic residues" evidence="1">
    <location>
        <begin position="301"/>
        <end position="318"/>
    </location>
</feature>
<accession>A0A177WDH3</accession>
<organism evidence="2 3">
    <name type="scientific">Batrachochytrium dendrobatidis (strain JEL423)</name>
    <dbReference type="NCBI Taxonomy" id="403673"/>
    <lineage>
        <taxon>Eukaryota</taxon>
        <taxon>Fungi</taxon>
        <taxon>Fungi incertae sedis</taxon>
        <taxon>Chytridiomycota</taxon>
        <taxon>Chytridiomycota incertae sedis</taxon>
        <taxon>Chytridiomycetes</taxon>
        <taxon>Rhizophydiales</taxon>
        <taxon>Rhizophydiales incertae sedis</taxon>
        <taxon>Batrachochytrium</taxon>
    </lineage>
</organism>
<evidence type="ECO:0000256" key="1">
    <source>
        <dbReference type="SAM" id="MobiDB-lite"/>
    </source>
</evidence>
<protein>
    <submittedName>
        <fullName evidence="2">Uncharacterized protein</fullName>
    </submittedName>
</protein>